<evidence type="ECO:0000256" key="1">
    <source>
        <dbReference type="ARBA" id="ARBA00004370"/>
    </source>
</evidence>
<reference evidence="9 10" key="1">
    <citation type="submission" date="2020-02" db="EMBL/GenBank/DDBJ databases">
        <title>Comparative genomics of sulfur disproportionating microorganisms.</title>
        <authorList>
            <person name="Ward L.M."/>
            <person name="Bertran E."/>
            <person name="Johnston D.T."/>
        </authorList>
    </citation>
    <scope>NUCLEOTIDE SEQUENCE [LARGE SCALE GENOMIC DNA]</scope>
    <source>
        <strain evidence="9 10">DSM 100025</strain>
    </source>
</reference>
<dbReference type="EMBL" id="JAAGRR010000005">
    <property type="protein sequence ID" value="NDY41477.1"/>
    <property type="molecule type" value="Genomic_DNA"/>
</dbReference>
<comment type="similarity">
    <text evidence="2 7">Belongs to the complex I subunit 3 family.</text>
</comment>
<comment type="caution">
    <text evidence="9">The sequence shown here is derived from an EMBL/GenBank/DDBJ whole genome shotgun (WGS) entry which is preliminary data.</text>
</comment>
<gene>
    <name evidence="9" type="ORF">G3N55_01240</name>
</gene>
<feature type="transmembrane region" description="Helical" evidence="8">
    <location>
        <begin position="59"/>
        <end position="77"/>
    </location>
</feature>
<keyword evidence="10" id="KW-1185">Reference proteome</keyword>
<proteinExistence type="inferred from homology"/>
<keyword evidence="7" id="KW-0874">Quinone</keyword>
<dbReference type="EC" id="7.1.1.-" evidence="7"/>
<evidence type="ECO:0000313" key="9">
    <source>
        <dbReference type="EMBL" id="NDY41477.1"/>
    </source>
</evidence>
<comment type="subcellular location">
    <subcellularLocation>
        <location evidence="7">Cell membrane</location>
        <topology evidence="7">Multi-pass membrane protein</topology>
    </subcellularLocation>
    <subcellularLocation>
        <location evidence="1">Membrane</location>
    </subcellularLocation>
</comment>
<keyword evidence="7" id="KW-0520">NAD</keyword>
<accession>A0A6N9TPV7</accession>
<evidence type="ECO:0000256" key="8">
    <source>
        <dbReference type="SAM" id="Phobius"/>
    </source>
</evidence>
<evidence type="ECO:0000256" key="6">
    <source>
        <dbReference type="ARBA" id="ARBA00023136"/>
    </source>
</evidence>
<dbReference type="RefSeq" id="WP_163297635.1">
    <property type="nucleotide sequence ID" value="NZ_JAAGRR010000005.1"/>
</dbReference>
<dbReference type="Proteomes" id="UP000469346">
    <property type="component" value="Unassembled WGS sequence"/>
</dbReference>
<keyword evidence="3" id="KW-0813">Transport</keyword>
<keyword evidence="4 7" id="KW-0812">Transmembrane</keyword>
<dbReference type="Gene3D" id="1.20.58.1610">
    <property type="entry name" value="NADH:ubiquinone/plastoquinone oxidoreductase, chain 3"/>
    <property type="match status" value="1"/>
</dbReference>
<dbReference type="InterPro" id="IPR038430">
    <property type="entry name" value="NDAH_ubi_oxred_su3_sf"/>
</dbReference>
<name>A0A6N9TPV7_DISTH</name>
<evidence type="ECO:0000256" key="3">
    <source>
        <dbReference type="ARBA" id="ARBA00022448"/>
    </source>
</evidence>
<comment type="catalytic activity">
    <reaction evidence="7">
        <text>a quinone + NADH + 5 H(+)(in) = a quinol + NAD(+) + 4 H(+)(out)</text>
        <dbReference type="Rhea" id="RHEA:57888"/>
        <dbReference type="ChEBI" id="CHEBI:15378"/>
        <dbReference type="ChEBI" id="CHEBI:24646"/>
        <dbReference type="ChEBI" id="CHEBI:57540"/>
        <dbReference type="ChEBI" id="CHEBI:57945"/>
        <dbReference type="ChEBI" id="CHEBI:132124"/>
    </reaction>
</comment>
<protein>
    <recommendedName>
        <fullName evidence="7">NADH-quinone oxidoreductase subunit</fullName>
        <ecNumber evidence="7">7.1.1.-</ecNumber>
    </recommendedName>
</protein>
<evidence type="ECO:0000313" key="10">
    <source>
        <dbReference type="Proteomes" id="UP000469346"/>
    </source>
</evidence>
<feature type="transmembrane region" description="Helical" evidence="8">
    <location>
        <begin position="89"/>
        <end position="112"/>
    </location>
</feature>
<keyword evidence="6 8" id="KW-0472">Membrane</keyword>
<sequence>MSGFETIAMYLVVSVAAILGMLIISALLGPMRPKPGKLDTYECGVPLLDAGHKRYDVKYYVVAVLFLVFDLETVLIYPLAVRYKALAQFGWGVFFEIFVFVAVLLAGLIYAIRKGAIEWD</sequence>
<dbReference type="GO" id="GO:0030964">
    <property type="term" value="C:NADH dehydrogenase complex"/>
    <property type="evidence" value="ECO:0007669"/>
    <property type="project" value="TreeGrafter"/>
</dbReference>
<comment type="function">
    <text evidence="7">NDH-1 shuttles electrons from NADH, via FMN and iron-sulfur (Fe-S) centers, to quinones in the respiratory chain.</text>
</comment>
<dbReference type="PANTHER" id="PTHR11058">
    <property type="entry name" value="NADH-UBIQUINONE OXIDOREDUCTASE CHAIN 3"/>
    <property type="match status" value="1"/>
</dbReference>
<organism evidence="9 10">
    <name type="scientific">Dissulfurirhabdus thermomarina</name>
    <dbReference type="NCBI Taxonomy" id="1765737"/>
    <lineage>
        <taxon>Bacteria</taxon>
        <taxon>Deltaproteobacteria</taxon>
        <taxon>Dissulfurirhabdaceae</taxon>
        <taxon>Dissulfurirhabdus</taxon>
    </lineage>
</organism>
<keyword evidence="5 8" id="KW-1133">Transmembrane helix</keyword>
<evidence type="ECO:0000256" key="2">
    <source>
        <dbReference type="ARBA" id="ARBA00008472"/>
    </source>
</evidence>
<dbReference type="GO" id="GO:0008137">
    <property type="term" value="F:NADH dehydrogenase (ubiquinone) activity"/>
    <property type="evidence" value="ECO:0007669"/>
    <property type="project" value="InterPro"/>
</dbReference>
<evidence type="ECO:0000256" key="7">
    <source>
        <dbReference type="RuleBase" id="RU003639"/>
    </source>
</evidence>
<feature type="transmembrane region" description="Helical" evidence="8">
    <location>
        <begin position="6"/>
        <end position="28"/>
    </location>
</feature>
<evidence type="ECO:0000256" key="5">
    <source>
        <dbReference type="ARBA" id="ARBA00022989"/>
    </source>
</evidence>
<dbReference type="GO" id="GO:0005886">
    <property type="term" value="C:plasma membrane"/>
    <property type="evidence" value="ECO:0007669"/>
    <property type="project" value="UniProtKB-SubCell"/>
</dbReference>
<dbReference type="AlphaFoldDB" id="A0A6N9TPV7"/>
<evidence type="ECO:0000256" key="4">
    <source>
        <dbReference type="ARBA" id="ARBA00022692"/>
    </source>
</evidence>
<dbReference type="PANTHER" id="PTHR11058:SF9">
    <property type="entry name" value="NADH-UBIQUINONE OXIDOREDUCTASE CHAIN 3"/>
    <property type="match status" value="1"/>
</dbReference>
<dbReference type="InterPro" id="IPR000440">
    <property type="entry name" value="NADH_UbQ/plastoQ_OxRdtase_su3"/>
</dbReference>
<dbReference type="Pfam" id="PF00507">
    <property type="entry name" value="Oxidored_q4"/>
    <property type="match status" value="1"/>
</dbReference>
<dbReference type="GO" id="GO:0048038">
    <property type="term" value="F:quinone binding"/>
    <property type="evidence" value="ECO:0007669"/>
    <property type="project" value="UniProtKB-KW"/>
</dbReference>